<keyword evidence="7" id="KW-0732">Signal</keyword>
<keyword evidence="5 6" id="KW-0408">Iron</keyword>
<dbReference type="GO" id="GO:0009055">
    <property type="term" value="F:electron transfer activity"/>
    <property type="evidence" value="ECO:0007669"/>
    <property type="project" value="InterPro"/>
</dbReference>
<dbReference type="GO" id="GO:0046872">
    <property type="term" value="F:metal ion binding"/>
    <property type="evidence" value="ECO:0007669"/>
    <property type="project" value="UniProtKB-KW"/>
</dbReference>
<comment type="caution">
    <text evidence="9">The sequence shown here is derived from an EMBL/GenBank/DDBJ whole genome shotgun (WGS) entry which is preliminary data.</text>
</comment>
<evidence type="ECO:0000256" key="5">
    <source>
        <dbReference type="ARBA" id="ARBA00023004"/>
    </source>
</evidence>
<dbReference type="GO" id="GO:0020037">
    <property type="term" value="F:heme binding"/>
    <property type="evidence" value="ECO:0007669"/>
    <property type="project" value="InterPro"/>
</dbReference>
<dbReference type="Proteomes" id="UP000561181">
    <property type="component" value="Unassembled WGS sequence"/>
</dbReference>
<evidence type="ECO:0000256" key="3">
    <source>
        <dbReference type="ARBA" id="ARBA00022723"/>
    </source>
</evidence>
<feature type="signal peptide" evidence="7">
    <location>
        <begin position="1"/>
        <end position="21"/>
    </location>
</feature>
<dbReference type="AlphaFoldDB" id="A0A848QIP9"/>
<evidence type="ECO:0000259" key="8">
    <source>
        <dbReference type="PROSITE" id="PS51007"/>
    </source>
</evidence>
<organism evidence="9 10">
    <name type="scientific">Pontixanthobacter rizhaonensis</name>
    <dbReference type="NCBI Taxonomy" id="2730337"/>
    <lineage>
        <taxon>Bacteria</taxon>
        <taxon>Pseudomonadati</taxon>
        <taxon>Pseudomonadota</taxon>
        <taxon>Alphaproteobacteria</taxon>
        <taxon>Sphingomonadales</taxon>
        <taxon>Erythrobacteraceae</taxon>
        <taxon>Pontixanthobacter</taxon>
    </lineage>
</organism>
<accession>A0A848QIP9</accession>
<dbReference type="EMBL" id="JABCRE010000002">
    <property type="protein sequence ID" value="NMW30609.1"/>
    <property type="molecule type" value="Genomic_DNA"/>
</dbReference>
<gene>
    <name evidence="9" type="ORF">HKD42_00865</name>
</gene>
<proteinExistence type="predicted"/>
<dbReference type="Gene3D" id="1.10.760.10">
    <property type="entry name" value="Cytochrome c-like domain"/>
    <property type="match status" value="1"/>
</dbReference>
<evidence type="ECO:0000313" key="9">
    <source>
        <dbReference type="EMBL" id="NMW30609.1"/>
    </source>
</evidence>
<keyword evidence="2 6" id="KW-0349">Heme</keyword>
<keyword evidence="4" id="KW-0249">Electron transport</keyword>
<reference evidence="9 10" key="1">
    <citation type="submission" date="2020-04" db="EMBL/GenBank/DDBJ databases">
        <authorList>
            <person name="Liu A."/>
        </authorList>
    </citation>
    <scope>NUCLEOTIDE SEQUENCE [LARGE SCALE GENOMIC DNA]</scope>
    <source>
        <strain evidence="9 10">RZ02</strain>
    </source>
</reference>
<evidence type="ECO:0000313" key="10">
    <source>
        <dbReference type="Proteomes" id="UP000561181"/>
    </source>
</evidence>
<dbReference type="SUPFAM" id="SSF46626">
    <property type="entry name" value="Cytochrome c"/>
    <property type="match status" value="1"/>
</dbReference>
<dbReference type="InterPro" id="IPR009056">
    <property type="entry name" value="Cyt_c-like_dom"/>
</dbReference>
<evidence type="ECO:0000256" key="6">
    <source>
        <dbReference type="PROSITE-ProRule" id="PRU00433"/>
    </source>
</evidence>
<evidence type="ECO:0000256" key="1">
    <source>
        <dbReference type="ARBA" id="ARBA00022448"/>
    </source>
</evidence>
<dbReference type="PANTHER" id="PTHR11961">
    <property type="entry name" value="CYTOCHROME C"/>
    <property type="match status" value="1"/>
</dbReference>
<feature type="chain" id="PRO_5032561326" evidence="7">
    <location>
        <begin position="22"/>
        <end position="158"/>
    </location>
</feature>
<keyword evidence="10" id="KW-1185">Reference proteome</keyword>
<dbReference type="Pfam" id="PF00034">
    <property type="entry name" value="Cytochrom_C"/>
    <property type="match status" value="1"/>
</dbReference>
<dbReference type="InterPro" id="IPR002327">
    <property type="entry name" value="Cyt_c_1A/1B"/>
</dbReference>
<evidence type="ECO:0000256" key="4">
    <source>
        <dbReference type="ARBA" id="ARBA00022982"/>
    </source>
</evidence>
<dbReference type="RefSeq" id="WP_170009425.1">
    <property type="nucleotide sequence ID" value="NZ_JABCRE010000002.1"/>
</dbReference>
<name>A0A848QIP9_9SPHN</name>
<protein>
    <submittedName>
        <fullName evidence="9">C-type cytochrome</fullName>
    </submittedName>
</protein>
<keyword evidence="3 6" id="KW-0479">Metal-binding</keyword>
<dbReference type="PRINTS" id="PR00604">
    <property type="entry name" value="CYTCHRMECIAB"/>
</dbReference>
<feature type="domain" description="Cytochrome c" evidence="8">
    <location>
        <begin position="57"/>
        <end position="157"/>
    </location>
</feature>
<keyword evidence="1" id="KW-0813">Transport</keyword>
<evidence type="ECO:0000256" key="2">
    <source>
        <dbReference type="ARBA" id="ARBA00022617"/>
    </source>
</evidence>
<dbReference type="PROSITE" id="PS51257">
    <property type="entry name" value="PROKAR_LIPOPROTEIN"/>
    <property type="match status" value="1"/>
</dbReference>
<sequence length="158" mass="15669">MNAIKLTLFAMTATVSLSACGSESPEPTEQIVIREPGEAATPVEGAAADADGADAADLVAAGKSAFAACVACHSVTPDGASSIGPNLYGVVGRAAGSLAGFDYSDAMAGSGLTWNSGELDEFLTNPSAKVPGTRMVAGAVNDADDRAAIIAYLATLSE</sequence>
<dbReference type="InterPro" id="IPR036909">
    <property type="entry name" value="Cyt_c-like_dom_sf"/>
</dbReference>
<evidence type="ECO:0000256" key="7">
    <source>
        <dbReference type="SAM" id="SignalP"/>
    </source>
</evidence>
<dbReference type="PROSITE" id="PS51007">
    <property type="entry name" value="CYTC"/>
    <property type="match status" value="1"/>
</dbReference>